<comment type="caution">
    <text evidence="8">The sequence shown here is derived from an EMBL/GenBank/DDBJ whole genome shotgun (WGS) entry which is preliminary data.</text>
</comment>
<feature type="compositionally biased region" description="Acidic residues" evidence="6">
    <location>
        <begin position="513"/>
        <end position="526"/>
    </location>
</feature>
<keyword evidence="2" id="KW-0677">Repeat</keyword>
<dbReference type="SMART" id="SM00355">
    <property type="entry name" value="ZnF_C2H2"/>
    <property type="match status" value="7"/>
</dbReference>
<evidence type="ECO:0000256" key="5">
    <source>
        <dbReference type="PROSITE-ProRule" id="PRU00042"/>
    </source>
</evidence>
<feature type="compositionally biased region" description="Acidic residues" evidence="6">
    <location>
        <begin position="563"/>
        <end position="575"/>
    </location>
</feature>
<evidence type="ECO:0000256" key="1">
    <source>
        <dbReference type="ARBA" id="ARBA00022723"/>
    </source>
</evidence>
<accession>A0A6A4WTE1</accession>
<dbReference type="PROSITE" id="PS00028">
    <property type="entry name" value="ZINC_FINGER_C2H2_1"/>
    <property type="match status" value="6"/>
</dbReference>
<name>A0A6A4WTE1_AMPAM</name>
<feature type="region of interest" description="Disordered" evidence="6">
    <location>
        <begin position="423"/>
        <end position="457"/>
    </location>
</feature>
<dbReference type="GO" id="GO:0000981">
    <property type="term" value="F:DNA-binding transcription factor activity, RNA polymerase II-specific"/>
    <property type="evidence" value="ECO:0007669"/>
    <property type="project" value="TreeGrafter"/>
</dbReference>
<feature type="compositionally biased region" description="Basic and acidic residues" evidence="6">
    <location>
        <begin position="799"/>
        <end position="810"/>
    </location>
</feature>
<dbReference type="GO" id="GO:0008270">
    <property type="term" value="F:zinc ion binding"/>
    <property type="evidence" value="ECO:0007669"/>
    <property type="project" value="UniProtKB-KW"/>
</dbReference>
<feature type="region of interest" description="Disordered" evidence="6">
    <location>
        <begin position="498"/>
        <end position="602"/>
    </location>
</feature>
<feature type="compositionally biased region" description="Polar residues" evidence="6">
    <location>
        <begin position="754"/>
        <end position="774"/>
    </location>
</feature>
<keyword evidence="4" id="KW-0862">Zinc</keyword>
<feature type="region of interest" description="Disordered" evidence="6">
    <location>
        <begin position="615"/>
        <end position="646"/>
    </location>
</feature>
<proteinExistence type="predicted"/>
<organism evidence="8 9">
    <name type="scientific">Amphibalanus amphitrite</name>
    <name type="common">Striped barnacle</name>
    <name type="synonym">Balanus amphitrite</name>
    <dbReference type="NCBI Taxonomy" id="1232801"/>
    <lineage>
        <taxon>Eukaryota</taxon>
        <taxon>Metazoa</taxon>
        <taxon>Ecdysozoa</taxon>
        <taxon>Arthropoda</taxon>
        <taxon>Crustacea</taxon>
        <taxon>Multicrustacea</taxon>
        <taxon>Cirripedia</taxon>
        <taxon>Thoracica</taxon>
        <taxon>Thoracicalcarea</taxon>
        <taxon>Balanomorpha</taxon>
        <taxon>Balanoidea</taxon>
        <taxon>Balanidae</taxon>
        <taxon>Amphibalaninae</taxon>
        <taxon>Amphibalanus</taxon>
    </lineage>
</organism>
<sequence length="854" mass="93927">MHSLQGGNFVGKLTQSVRRIVKEVKEDPIEGVQSREEVIALNERLRKVSGLLDSSFGLAKQALLDLHKKFDCVQEGGNVFTRYKLMKRMIKVAIYGYLAGNAAATIAIDRVVLHRIEDSNACEEDTTMTSAAPLACAVCSVKFEDLDSLLQHMATGHAASSAPPPAAATASGQPASTRQIVLSRTAFLRLKPLLQQGAGRGVVTIVTQRGGGAATVARRPIRPRPPKPAASDGALDVEVLEPSEPPAPSEPAGQQPPIDPDWIECCVCRRRFKHKYSLVAHCRQHIMSRLCGVCHRRLPDGQALVEHLETHMEKNSSFKCDQCDKSFVHAKSLYVHKRNHSGVRPYTCQYCHKTFRHWHKHRVHVRIHTGERPYRCDVCGWGFPRNDECKRHMRTHVGQKAFHCVDCGVGCGTQIALMRHQELHHGKRRPSMEGETQDSAEATEERRGELEPSGADADKAADSFADLDDNVTVKVEMDNFSLEEHDADASVEANAEGIDASEGAADYDAGADGGEDDDDVDDDPDDPSYQPDSDSGSGVSGYGGRRNRAPGRSTQSVPSPADAGEEEEGSMEETDPLAVPGDQQPQKDPIAIGGQGPEHLPEPVIQPVMVIKEEPRDSDEEITARAASPAAAAPWDADSSSELDEANVSLLEPEVNLTELFIDIERMRSTIRRKIAENAHKFEDAVTQKARSYVRDREPSIANMRSILRAKLEEGKRIQALLSSQETEKRQVKIESVSPRKKIKTEPEDADDSLTLNSDNIAGTSTATDLNNPDSKLALERSRRLPPSVGLGFRRRGRPPKEFLRGRKSDPSATPRVPRRRWIQHELNFSTEEDGLDETAQLGGVRISTGFGEL</sequence>
<dbReference type="PROSITE" id="PS50157">
    <property type="entry name" value="ZINC_FINGER_C2H2_2"/>
    <property type="match status" value="5"/>
</dbReference>
<dbReference type="GO" id="GO:0005634">
    <property type="term" value="C:nucleus"/>
    <property type="evidence" value="ECO:0007669"/>
    <property type="project" value="TreeGrafter"/>
</dbReference>
<feature type="region of interest" description="Disordered" evidence="6">
    <location>
        <begin position="213"/>
        <end position="232"/>
    </location>
</feature>
<keyword evidence="1" id="KW-0479">Metal-binding</keyword>
<dbReference type="Pfam" id="PF00096">
    <property type="entry name" value="zf-C2H2"/>
    <property type="match status" value="2"/>
</dbReference>
<dbReference type="Gene3D" id="3.30.160.60">
    <property type="entry name" value="Classic Zinc Finger"/>
    <property type="match status" value="3"/>
</dbReference>
<dbReference type="FunFam" id="3.30.160.60:FF:000688">
    <property type="entry name" value="zinc finger protein 197 isoform X1"/>
    <property type="match status" value="1"/>
</dbReference>
<dbReference type="InterPro" id="IPR013087">
    <property type="entry name" value="Znf_C2H2_type"/>
</dbReference>
<feature type="domain" description="C2H2-type" evidence="7">
    <location>
        <begin position="263"/>
        <end position="290"/>
    </location>
</feature>
<dbReference type="Proteomes" id="UP000440578">
    <property type="component" value="Unassembled WGS sequence"/>
</dbReference>
<feature type="compositionally biased region" description="Low complexity" evidence="6">
    <location>
        <begin position="624"/>
        <end position="638"/>
    </location>
</feature>
<reference evidence="8 9" key="1">
    <citation type="submission" date="2019-07" db="EMBL/GenBank/DDBJ databases">
        <title>Draft genome assembly of a fouling barnacle, Amphibalanus amphitrite (Darwin, 1854): The first reference genome for Thecostraca.</title>
        <authorList>
            <person name="Kim W."/>
        </authorList>
    </citation>
    <scope>NUCLEOTIDE SEQUENCE [LARGE SCALE GENOMIC DNA]</scope>
    <source>
        <strain evidence="8">SNU_AA5</strain>
        <tissue evidence="8">Soma without cirri and trophi</tissue>
    </source>
</reference>
<dbReference type="OrthoDB" id="10052054at2759"/>
<dbReference type="GO" id="GO:0000977">
    <property type="term" value="F:RNA polymerase II transcription regulatory region sequence-specific DNA binding"/>
    <property type="evidence" value="ECO:0007669"/>
    <property type="project" value="TreeGrafter"/>
</dbReference>
<feature type="domain" description="C2H2-type" evidence="7">
    <location>
        <begin position="318"/>
        <end position="345"/>
    </location>
</feature>
<feature type="region of interest" description="Disordered" evidence="6">
    <location>
        <begin position="724"/>
        <end position="821"/>
    </location>
</feature>
<keyword evidence="3 5" id="KW-0863">Zinc-finger</keyword>
<keyword evidence="9" id="KW-1185">Reference proteome</keyword>
<gene>
    <name evidence="8" type="primary">ZG64_1</name>
    <name evidence="8" type="ORF">FJT64_023009</name>
</gene>
<feature type="domain" description="C2H2-type" evidence="7">
    <location>
        <begin position="346"/>
        <end position="373"/>
    </location>
</feature>
<dbReference type="AlphaFoldDB" id="A0A6A4WTE1"/>
<dbReference type="EMBL" id="VIIS01000759">
    <property type="protein sequence ID" value="KAF0305351.1"/>
    <property type="molecule type" value="Genomic_DNA"/>
</dbReference>
<dbReference type="FunFam" id="3.30.160.60:FF:000100">
    <property type="entry name" value="Zinc finger 45-like"/>
    <property type="match status" value="1"/>
</dbReference>
<evidence type="ECO:0000313" key="9">
    <source>
        <dbReference type="Proteomes" id="UP000440578"/>
    </source>
</evidence>
<dbReference type="PANTHER" id="PTHR24409:SF418">
    <property type="entry name" value="SI:CH73-221F6.1"/>
    <property type="match status" value="1"/>
</dbReference>
<feature type="domain" description="C2H2-type" evidence="7">
    <location>
        <begin position="374"/>
        <end position="401"/>
    </location>
</feature>
<dbReference type="PANTHER" id="PTHR24409">
    <property type="entry name" value="ZINC FINGER PROTEIN 142"/>
    <property type="match status" value="1"/>
</dbReference>
<dbReference type="Pfam" id="PF13912">
    <property type="entry name" value="zf-C2H2_6"/>
    <property type="match status" value="1"/>
</dbReference>
<evidence type="ECO:0000256" key="2">
    <source>
        <dbReference type="ARBA" id="ARBA00022737"/>
    </source>
</evidence>
<evidence type="ECO:0000256" key="3">
    <source>
        <dbReference type="ARBA" id="ARBA00022771"/>
    </source>
</evidence>
<protein>
    <submittedName>
        <fullName evidence="8">Gastrula zinc finger protein XlCGF64.1</fullName>
    </submittedName>
</protein>
<feature type="compositionally biased region" description="Low complexity" evidence="6">
    <location>
        <begin position="500"/>
        <end position="510"/>
    </location>
</feature>
<feature type="domain" description="C2H2-type" evidence="7">
    <location>
        <begin position="402"/>
        <end position="429"/>
    </location>
</feature>
<feature type="compositionally biased region" description="Low complexity" evidence="6">
    <location>
        <begin position="527"/>
        <end position="537"/>
    </location>
</feature>
<evidence type="ECO:0000313" key="8">
    <source>
        <dbReference type="EMBL" id="KAF0305351.1"/>
    </source>
</evidence>
<feature type="compositionally biased region" description="Basic and acidic residues" evidence="6">
    <location>
        <begin position="443"/>
        <end position="457"/>
    </location>
</feature>
<dbReference type="InterPro" id="IPR036236">
    <property type="entry name" value="Znf_C2H2_sf"/>
</dbReference>
<evidence type="ECO:0000256" key="6">
    <source>
        <dbReference type="SAM" id="MobiDB-lite"/>
    </source>
</evidence>
<evidence type="ECO:0000259" key="7">
    <source>
        <dbReference type="PROSITE" id="PS50157"/>
    </source>
</evidence>
<dbReference type="SUPFAM" id="SSF57667">
    <property type="entry name" value="beta-beta-alpha zinc fingers"/>
    <property type="match status" value="3"/>
</dbReference>
<evidence type="ECO:0000256" key="4">
    <source>
        <dbReference type="ARBA" id="ARBA00022833"/>
    </source>
</evidence>